<keyword evidence="7 9" id="KW-1133">Transmembrane helix</keyword>
<dbReference type="EMBL" id="JACJKX010000001">
    <property type="protein sequence ID" value="MBM6927678.1"/>
    <property type="molecule type" value="Genomic_DNA"/>
</dbReference>
<dbReference type="Proteomes" id="UP000777002">
    <property type="component" value="Unassembled WGS sequence"/>
</dbReference>
<dbReference type="Pfam" id="PF00375">
    <property type="entry name" value="SDF"/>
    <property type="match status" value="1"/>
</dbReference>
<protein>
    <recommendedName>
        <fullName evidence="9">Serine/threonine transporter SstT</fullName>
    </recommendedName>
    <alternativeName>
        <fullName evidence="9">Na(+)/serine-threonine symporter</fullName>
    </alternativeName>
</protein>
<keyword evidence="4 9" id="KW-0812">Transmembrane</keyword>
<feature type="transmembrane region" description="Helical" evidence="9">
    <location>
        <begin position="217"/>
        <end position="242"/>
    </location>
</feature>
<evidence type="ECO:0000256" key="1">
    <source>
        <dbReference type="ARBA" id="ARBA00004141"/>
    </source>
</evidence>
<evidence type="ECO:0000256" key="5">
    <source>
        <dbReference type="ARBA" id="ARBA00022847"/>
    </source>
</evidence>
<evidence type="ECO:0000313" key="11">
    <source>
        <dbReference type="Proteomes" id="UP000777002"/>
    </source>
</evidence>
<dbReference type="InterPro" id="IPR001991">
    <property type="entry name" value="Na-dicarboxylate_symporter"/>
</dbReference>
<dbReference type="PANTHER" id="PTHR42865">
    <property type="entry name" value="PROTON/GLUTAMATE-ASPARTATE SYMPORTER"/>
    <property type="match status" value="1"/>
</dbReference>
<dbReference type="SUPFAM" id="SSF118215">
    <property type="entry name" value="Proton glutamate symport protein"/>
    <property type="match status" value="1"/>
</dbReference>
<feature type="transmembrane region" description="Helical" evidence="9">
    <location>
        <begin position="12"/>
        <end position="36"/>
    </location>
</feature>
<feature type="transmembrane region" description="Helical" evidence="9">
    <location>
        <begin position="324"/>
        <end position="344"/>
    </location>
</feature>
<keyword evidence="2 9" id="KW-0813">Transport</keyword>
<evidence type="ECO:0000256" key="6">
    <source>
        <dbReference type="ARBA" id="ARBA00022970"/>
    </source>
</evidence>
<evidence type="ECO:0000256" key="2">
    <source>
        <dbReference type="ARBA" id="ARBA00022448"/>
    </source>
</evidence>
<keyword evidence="8 9" id="KW-0472">Membrane</keyword>
<feature type="transmembrane region" description="Helical" evidence="9">
    <location>
        <begin position="183"/>
        <end position="205"/>
    </location>
</feature>
<evidence type="ECO:0000256" key="3">
    <source>
        <dbReference type="ARBA" id="ARBA00022475"/>
    </source>
</evidence>
<dbReference type="PANTHER" id="PTHR42865:SF8">
    <property type="entry name" value="SERINE_THREONINE TRANSPORTER SSTT"/>
    <property type="match status" value="1"/>
</dbReference>
<dbReference type="InterPro" id="IPR023025">
    <property type="entry name" value="Ser_Thr_transp_SstT"/>
</dbReference>
<organism evidence="10 11">
    <name type="scientific">Parasutterella secunda</name>
    <dbReference type="NCBI Taxonomy" id="626947"/>
    <lineage>
        <taxon>Bacteria</taxon>
        <taxon>Pseudomonadati</taxon>
        <taxon>Pseudomonadota</taxon>
        <taxon>Betaproteobacteria</taxon>
        <taxon>Burkholderiales</taxon>
        <taxon>Sutterellaceae</taxon>
        <taxon>Parasutterella</taxon>
    </lineage>
</organism>
<dbReference type="Gene3D" id="1.10.3860.10">
    <property type="entry name" value="Sodium:dicarboxylate symporter"/>
    <property type="match status" value="1"/>
</dbReference>
<evidence type="ECO:0000256" key="9">
    <source>
        <dbReference type="HAMAP-Rule" id="MF_01582"/>
    </source>
</evidence>
<evidence type="ECO:0000256" key="8">
    <source>
        <dbReference type="ARBA" id="ARBA00023136"/>
    </source>
</evidence>
<evidence type="ECO:0000256" key="4">
    <source>
        <dbReference type="ARBA" id="ARBA00022692"/>
    </source>
</evidence>
<feature type="transmembrane region" description="Helical" evidence="9">
    <location>
        <begin position="48"/>
        <end position="72"/>
    </location>
</feature>
<dbReference type="NCBIfam" id="NF010151">
    <property type="entry name" value="PRK13628.1"/>
    <property type="match status" value="1"/>
</dbReference>
<dbReference type="RefSeq" id="WP_205049281.1">
    <property type="nucleotide sequence ID" value="NZ_JACJKX010000001.1"/>
</dbReference>
<keyword evidence="6 9" id="KW-0029">Amino-acid transport</keyword>
<feature type="transmembrane region" description="Helical" evidence="9">
    <location>
        <begin position="141"/>
        <end position="162"/>
    </location>
</feature>
<proteinExistence type="inferred from homology"/>
<comment type="subcellular location">
    <subcellularLocation>
        <location evidence="9">Cell membrane</location>
        <topology evidence="9">Multi-pass membrane protein</topology>
    </subcellularLocation>
    <subcellularLocation>
        <location evidence="1">Membrane</location>
        <topology evidence="1">Multi-pass membrane protein</topology>
    </subcellularLocation>
</comment>
<evidence type="ECO:0000256" key="7">
    <source>
        <dbReference type="ARBA" id="ARBA00022989"/>
    </source>
</evidence>
<reference evidence="10 11" key="1">
    <citation type="journal article" date="2021" name="Sci. Rep.">
        <title>The distribution of antibiotic resistance genes in chicken gut microbiota commensals.</title>
        <authorList>
            <person name="Juricova H."/>
            <person name="Matiasovicova J."/>
            <person name="Kubasova T."/>
            <person name="Cejkova D."/>
            <person name="Rychlik I."/>
        </authorList>
    </citation>
    <scope>NUCLEOTIDE SEQUENCE [LARGE SCALE GENOMIC DNA]</scope>
    <source>
        <strain evidence="10 11">An562</strain>
    </source>
</reference>
<name>A0ABS2GS52_9BURK</name>
<comment type="catalytic activity">
    <reaction evidence="9">
        <text>L-threonine(in) + Na(+)(in) = L-threonine(out) + Na(+)(out)</text>
        <dbReference type="Rhea" id="RHEA:69999"/>
        <dbReference type="ChEBI" id="CHEBI:29101"/>
        <dbReference type="ChEBI" id="CHEBI:57926"/>
    </reaction>
</comment>
<comment type="catalytic activity">
    <reaction evidence="9">
        <text>L-serine(in) + Na(+)(in) = L-serine(out) + Na(+)(out)</text>
        <dbReference type="Rhea" id="RHEA:29575"/>
        <dbReference type="ChEBI" id="CHEBI:29101"/>
        <dbReference type="ChEBI" id="CHEBI:33384"/>
    </reaction>
</comment>
<comment type="similarity">
    <text evidence="9">Belongs to the dicarboxylate/amino acid:cation symporter (DAACS) (TC 2.A.23) family.</text>
</comment>
<gene>
    <name evidence="9 10" type="primary">sstT</name>
    <name evidence="10" type="ORF">H5985_00080</name>
</gene>
<comment type="caution">
    <text evidence="10">The sequence shown here is derived from an EMBL/GenBank/DDBJ whole genome shotgun (WGS) entry which is preliminary data.</text>
</comment>
<evidence type="ECO:0000313" key="10">
    <source>
        <dbReference type="EMBL" id="MBM6927678.1"/>
    </source>
</evidence>
<dbReference type="PRINTS" id="PR00173">
    <property type="entry name" value="EDTRNSPORT"/>
</dbReference>
<feature type="transmembrane region" description="Helical" evidence="9">
    <location>
        <begin position="84"/>
        <end position="106"/>
    </location>
</feature>
<feature type="transmembrane region" description="Helical" evidence="9">
    <location>
        <begin position="287"/>
        <end position="312"/>
    </location>
</feature>
<comment type="function">
    <text evidence="9">Involved in the import of serine and threonine into the cell, with the concomitant import of sodium (symport system).</text>
</comment>
<keyword evidence="11" id="KW-1185">Reference proteome</keyword>
<accession>A0ABS2GS52</accession>
<dbReference type="HAMAP" id="MF_01582">
    <property type="entry name" value="Ser_Thr_transp_SstT"/>
    <property type="match status" value="1"/>
</dbReference>
<keyword evidence="3 9" id="KW-1003">Cell membrane</keyword>
<sequence>MARHAFRRVALPFLQASLVKQILIGLILGIALAYIAPEVAKTCAFLGSLFISALKAVAPLLVFVLVMAAIANQDIETRAHIKPVLTLYLLGTFGAALVAVTASFLFPTSIHLTGTQAQAATPGGIVDVLHNLLLSVVDNPVHALSTGNYMAILAWAAGLGTAMRHASESSREFMADLSHGVELVVRVVIRFAPLGIFGLVANTVASTGIATLAGYVQVLLVLIGSMLFVALVFNPFLVWLYIRRNPYPLTIATLKESGVTAFFTRSSAANIPVNLGMCKRLNLDSGTYSITIPLGATINMAGAAITITVLTLAAANSLNIQTDFATAILLSVVASVCACGASGVPGGSLMLIPLACGLFGIDNSMAMQVVAVGFIIGVLQDSAETALNSSSDVLFTAAACLRAERIELEHERRAQEINDRFGRK</sequence>
<keyword evidence="5 9" id="KW-0769">Symport</keyword>
<dbReference type="InterPro" id="IPR036458">
    <property type="entry name" value="Na:dicarbo_symporter_sf"/>
</dbReference>